<dbReference type="GO" id="GO:0008495">
    <property type="term" value="F:protoheme IX farnesyltransferase activity"/>
    <property type="evidence" value="ECO:0007669"/>
    <property type="project" value="InterPro"/>
</dbReference>
<dbReference type="InterPro" id="IPR006369">
    <property type="entry name" value="Protohaem_IX_farnesylTrfase"/>
</dbReference>
<dbReference type="InterPro" id="IPR000537">
    <property type="entry name" value="UbiA_prenyltransferase"/>
</dbReference>
<reference evidence="8" key="1">
    <citation type="journal article" date="2014" name="Front. Microbiol.">
        <title>High frequency of phylogenetically diverse reductive dehalogenase-homologous genes in deep subseafloor sedimentary metagenomes.</title>
        <authorList>
            <person name="Kawai M."/>
            <person name="Futagami T."/>
            <person name="Toyoda A."/>
            <person name="Takaki Y."/>
            <person name="Nishi S."/>
            <person name="Hori S."/>
            <person name="Arai W."/>
            <person name="Tsubouchi T."/>
            <person name="Morono Y."/>
            <person name="Uchiyama I."/>
            <person name="Ito T."/>
            <person name="Fujiyama A."/>
            <person name="Inagaki F."/>
            <person name="Takami H."/>
        </authorList>
    </citation>
    <scope>NUCLEOTIDE SEQUENCE</scope>
    <source>
        <strain evidence="8">Expedition CK06-06</strain>
    </source>
</reference>
<keyword evidence="6 7" id="KW-0472">Membrane</keyword>
<feature type="transmembrane region" description="Helical" evidence="7">
    <location>
        <begin position="44"/>
        <end position="65"/>
    </location>
</feature>
<dbReference type="PANTHER" id="PTHR43448">
    <property type="entry name" value="PROTOHEME IX FARNESYLTRANSFERASE, MITOCHONDRIAL"/>
    <property type="match status" value="1"/>
</dbReference>
<keyword evidence="5" id="KW-0350">Heme biosynthesis</keyword>
<evidence type="ECO:0000256" key="5">
    <source>
        <dbReference type="ARBA" id="ARBA00023133"/>
    </source>
</evidence>
<dbReference type="Gene3D" id="1.10.357.140">
    <property type="entry name" value="UbiA prenyltransferase"/>
    <property type="match status" value="1"/>
</dbReference>
<comment type="caution">
    <text evidence="8">The sequence shown here is derived from an EMBL/GenBank/DDBJ whole genome shotgun (WGS) entry which is preliminary data.</text>
</comment>
<feature type="transmembrane region" description="Helical" evidence="7">
    <location>
        <begin position="21"/>
        <end position="38"/>
    </location>
</feature>
<dbReference type="PANTHER" id="PTHR43448:SF2">
    <property type="entry name" value="PROTOHEME IX FARNESYLTRANSFERASE, MITOCHONDRIAL"/>
    <property type="match status" value="1"/>
</dbReference>
<organism evidence="8">
    <name type="scientific">marine sediment metagenome</name>
    <dbReference type="NCBI Taxonomy" id="412755"/>
    <lineage>
        <taxon>unclassified sequences</taxon>
        <taxon>metagenomes</taxon>
        <taxon>ecological metagenomes</taxon>
    </lineage>
</organism>
<accession>X1AY21</accession>
<feature type="non-terminal residue" evidence="8">
    <location>
        <position position="80"/>
    </location>
</feature>
<name>X1AY21_9ZZZZ</name>
<protein>
    <recommendedName>
        <fullName evidence="9">Protoheme IX farnesyltransferase</fullName>
    </recommendedName>
</protein>
<evidence type="ECO:0000256" key="6">
    <source>
        <dbReference type="ARBA" id="ARBA00023136"/>
    </source>
</evidence>
<dbReference type="Pfam" id="PF01040">
    <property type="entry name" value="UbiA"/>
    <property type="match status" value="1"/>
</dbReference>
<dbReference type="InterPro" id="IPR044878">
    <property type="entry name" value="UbiA_sf"/>
</dbReference>
<evidence type="ECO:0000256" key="2">
    <source>
        <dbReference type="ARBA" id="ARBA00022679"/>
    </source>
</evidence>
<dbReference type="GO" id="GO:0016020">
    <property type="term" value="C:membrane"/>
    <property type="evidence" value="ECO:0007669"/>
    <property type="project" value="UniProtKB-SubCell"/>
</dbReference>
<gene>
    <name evidence="8" type="ORF">S01H4_22473</name>
</gene>
<dbReference type="GO" id="GO:0006783">
    <property type="term" value="P:heme biosynthetic process"/>
    <property type="evidence" value="ECO:0007669"/>
    <property type="project" value="UniProtKB-KW"/>
</dbReference>
<dbReference type="AlphaFoldDB" id="X1AY21"/>
<proteinExistence type="predicted"/>
<evidence type="ECO:0000256" key="3">
    <source>
        <dbReference type="ARBA" id="ARBA00022692"/>
    </source>
</evidence>
<keyword evidence="4 7" id="KW-1133">Transmembrane helix</keyword>
<evidence type="ECO:0000313" key="8">
    <source>
        <dbReference type="EMBL" id="GAG87670.1"/>
    </source>
</evidence>
<keyword evidence="2" id="KW-0808">Transferase</keyword>
<dbReference type="EMBL" id="BART01010306">
    <property type="protein sequence ID" value="GAG87670.1"/>
    <property type="molecule type" value="Genomic_DNA"/>
</dbReference>
<keyword evidence="3 7" id="KW-0812">Transmembrane</keyword>
<evidence type="ECO:0000256" key="4">
    <source>
        <dbReference type="ARBA" id="ARBA00022989"/>
    </source>
</evidence>
<evidence type="ECO:0000256" key="7">
    <source>
        <dbReference type="SAM" id="Phobius"/>
    </source>
</evidence>
<evidence type="ECO:0008006" key="9">
    <source>
        <dbReference type="Google" id="ProtNLM"/>
    </source>
</evidence>
<evidence type="ECO:0000256" key="1">
    <source>
        <dbReference type="ARBA" id="ARBA00004141"/>
    </source>
</evidence>
<sequence>MRQSYKTVRDYIEVLKPRETGLLTFIGVGTAIIAGDGYPSLGLLLLTLIAILLASAGANGLTNYLDRDVDARMQRTKHRA</sequence>
<comment type="subcellular location">
    <subcellularLocation>
        <location evidence="1">Membrane</location>
        <topology evidence="1">Multi-pass membrane protein</topology>
    </subcellularLocation>
</comment>